<name>A0A0B8TC73_9SPHI</name>
<dbReference type="Proteomes" id="UP000031802">
    <property type="component" value="Unassembled WGS sequence"/>
</dbReference>
<dbReference type="eggNOG" id="ENOG502ZC5A">
    <property type="taxonomic scope" value="Bacteria"/>
</dbReference>
<dbReference type="Pfam" id="PF10677">
    <property type="entry name" value="DUF2490"/>
    <property type="match status" value="1"/>
</dbReference>
<sequence length="230" mass="27044">MRAIIIITFFLLVNIFKSSGQSRGSYNMWYQYFLSAKISSKSNIIALSQYRSYDFIYDTRLFLGLTYVDYEIVKGVRPGVGFMYLLLRSYPEDDKDLIRYEKRPFQQVMLAGDIGRVGIIHRFRAEERFLNNPDQFILRLRYLISINIPFYKVGQDEKFYGIFKNEIRINVRNERAFDSNRITGGAGWRLSKKWAIEANLVAQLDEGSSSNYGAIVARNFLDWRKKNKNQ</sequence>
<reference evidence="1 2" key="2">
    <citation type="journal article" date="2015" name="PLoS ONE">
        <title>Whole-Genome Optical Mapping and Finished Genome Sequence of Sphingobacterium deserti sp. nov., a New Species Isolated from the Western Desert of China.</title>
        <authorList>
            <person name="Teng C."/>
            <person name="Zhou Z."/>
            <person name="Molnar I."/>
            <person name="Li X."/>
            <person name="Tang R."/>
            <person name="Chen M."/>
            <person name="Wang L."/>
            <person name="Su S."/>
            <person name="Zhang W."/>
            <person name="Lin M."/>
        </authorList>
    </citation>
    <scope>NUCLEOTIDE SEQUENCE [LARGE SCALE GENOMIC DNA]</scope>
    <source>
        <strain evidence="2">ACCC05744</strain>
    </source>
</reference>
<comment type="caution">
    <text evidence="1">The sequence shown here is derived from an EMBL/GenBank/DDBJ whole genome shotgun (WGS) entry which is preliminary data.</text>
</comment>
<dbReference type="EMBL" id="JJMU01000004">
    <property type="protein sequence ID" value="KGE15930.1"/>
    <property type="molecule type" value="Genomic_DNA"/>
</dbReference>
<dbReference type="PATRIC" id="fig|1229276.3.peg.378"/>
<proteinExistence type="predicted"/>
<dbReference type="InterPro" id="IPR019619">
    <property type="entry name" value="DUF2490"/>
</dbReference>
<evidence type="ECO:0000313" key="2">
    <source>
        <dbReference type="Proteomes" id="UP000031802"/>
    </source>
</evidence>
<organism evidence="1 2">
    <name type="scientific">Sphingobacterium deserti</name>
    <dbReference type="NCBI Taxonomy" id="1229276"/>
    <lineage>
        <taxon>Bacteria</taxon>
        <taxon>Pseudomonadati</taxon>
        <taxon>Bacteroidota</taxon>
        <taxon>Sphingobacteriia</taxon>
        <taxon>Sphingobacteriales</taxon>
        <taxon>Sphingobacteriaceae</taxon>
        <taxon>Sphingobacterium</taxon>
    </lineage>
</organism>
<dbReference type="AlphaFoldDB" id="A0A0B8TC73"/>
<protein>
    <recommendedName>
        <fullName evidence="3">DUF2490 domain-containing protein</fullName>
    </recommendedName>
</protein>
<gene>
    <name evidence="1" type="ORF">DI53_0364</name>
</gene>
<reference evidence="2" key="1">
    <citation type="submission" date="2014-04" db="EMBL/GenBank/DDBJ databases">
        <title>Whole-Genome optical mapping and complete genome sequence of Sphingobacterium deserti sp. nov., a new spaces isolated from desert in the west of China.</title>
        <authorList>
            <person name="Teng C."/>
            <person name="Zhou Z."/>
            <person name="Li X."/>
            <person name="Chen M."/>
            <person name="Lin M."/>
            <person name="Wang L."/>
            <person name="Su S."/>
            <person name="Zhang C."/>
            <person name="Zhang W."/>
        </authorList>
    </citation>
    <scope>NUCLEOTIDE SEQUENCE [LARGE SCALE GENOMIC DNA]</scope>
    <source>
        <strain evidence="2">ACCC05744</strain>
    </source>
</reference>
<evidence type="ECO:0000313" key="1">
    <source>
        <dbReference type="EMBL" id="KGE15930.1"/>
    </source>
</evidence>
<evidence type="ECO:0008006" key="3">
    <source>
        <dbReference type="Google" id="ProtNLM"/>
    </source>
</evidence>
<dbReference type="OrthoDB" id="1118734at2"/>
<keyword evidence="2" id="KW-1185">Reference proteome</keyword>
<dbReference type="RefSeq" id="WP_037494712.1">
    <property type="nucleotide sequence ID" value="NZ_JJMU01000004.1"/>
</dbReference>
<dbReference type="STRING" id="1229276.DI53_0364"/>
<accession>A0A0B8TC73</accession>